<dbReference type="PRINTS" id="PR00237">
    <property type="entry name" value="GPCRRHODOPSN"/>
</dbReference>
<keyword evidence="6 9" id="KW-0675">Receptor</keyword>
<keyword evidence="5 10" id="KW-0472">Membrane</keyword>
<keyword evidence="8 9" id="KW-0807">Transducer</keyword>
<proteinExistence type="inferred from homology"/>
<evidence type="ECO:0000256" key="5">
    <source>
        <dbReference type="ARBA" id="ARBA00023136"/>
    </source>
</evidence>
<evidence type="ECO:0000256" key="7">
    <source>
        <dbReference type="ARBA" id="ARBA00023180"/>
    </source>
</evidence>
<name>A0A8J6JQ46_ELECQ</name>
<evidence type="ECO:0000259" key="11">
    <source>
        <dbReference type="PROSITE" id="PS50262"/>
    </source>
</evidence>
<dbReference type="Pfam" id="PF00001">
    <property type="entry name" value="7tm_1"/>
    <property type="match status" value="1"/>
</dbReference>
<dbReference type="PANTHER" id="PTHR24232">
    <property type="entry name" value="G-PROTEIN COUPLED RECEPTOR"/>
    <property type="match status" value="1"/>
</dbReference>
<feature type="transmembrane region" description="Helical" evidence="10">
    <location>
        <begin position="48"/>
        <end position="66"/>
    </location>
</feature>
<sequence length="262" mass="30124">MQKWTVTTLFMMNLMIADILVVLTFPFKLYAVLYTWDLGSRFCRAVVSFHYLNMYVSIFIITAIAFDRYLAIRHPLKYKSWISLRKASITCCIIWIIIIIFCILKNLEIRDHRFTTCFQKENIRPINSVPISVVVGFLLPLLAISFCSWKVIMTLRVKTRMDTCKPGSVKKAGKVIIAGLVTFVICFLPNHIGFIIRFAAENVRASCYILERVNEFIHVANIMANSNCVLDSVVYYFAASEVWDVLSKQKFTLPKCKSSCVP</sequence>
<dbReference type="InterPro" id="IPR000276">
    <property type="entry name" value="GPCR_Rhodpsn"/>
</dbReference>
<reference evidence="12" key="1">
    <citation type="thesis" date="2020" institute="ProQuest LLC" country="789 East Eisenhower Parkway, Ann Arbor, MI, USA">
        <title>Comparative Genomics and Chromosome Evolution.</title>
        <authorList>
            <person name="Mudd A.B."/>
        </authorList>
    </citation>
    <scope>NUCLEOTIDE SEQUENCE</scope>
    <source>
        <strain evidence="12">HN-11 Male</strain>
        <tissue evidence="12">Kidney and liver</tissue>
    </source>
</reference>
<dbReference type="OrthoDB" id="6086428at2759"/>
<comment type="subcellular location">
    <subcellularLocation>
        <location evidence="1">Membrane</location>
        <topology evidence="1">Multi-pass membrane protein</topology>
    </subcellularLocation>
</comment>
<evidence type="ECO:0000256" key="1">
    <source>
        <dbReference type="ARBA" id="ARBA00004141"/>
    </source>
</evidence>
<dbReference type="EMBL" id="WNTK01001231">
    <property type="protein sequence ID" value="KAG9467706.1"/>
    <property type="molecule type" value="Genomic_DNA"/>
</dbReference>
<comment type="similarity">
    <text evidence="9">Belongs to the G-protein coupled receptor 1 family.</text>
</comment>
<keyword evidence="7" id="KW-0325">Glycoprotein</keyword>
<evidence type="ECO:0000256" key="6">
    <source>
        <dbReference type="ARBA" id="ARBA00023170"/>
    </source>
</evidence>
<gene>
    <name evidence="12" type="ORF">GDO78_014432</name>
</gene>
<dbReference type="GO" id="GO:0007200">
    <property type="term" value="P:phospholipase C-activating G protein-coupled receptor signaling pathway"/>
    <property type="evidence" value="ECO:0007669"/>
    <property type="project" value="TreeGrafter"/>
</dbReference>
<dbReference type="Proteomes" id="UP000770717">
    <property type="component" value="Unassembled WGS sequence"/>
</dbReference>
<feature type="domain" description="G-protein coupled receptors family 1 profile" evidence="11">
    <location>
        <begin position="1"/>
        <end position="235"/>
    </location>
</feature>
<feature type="transmembrane region" description="Helical" evidence="10">
    <location>
        <begin position="175"/>
        <end position="200"/>
    </location>
</feature>
<dbReference type="Gene3D" id="1.20.1070.10">
    <property type="entry name" value="Rhodopsin 7-helix transmembrane proteins"/>
    <property type="match status" value="1"/>
</dbReference>
<dbReference type="AlphaFoldDB" id="A0A8J6JQ46"/>
<feature type="transmembrane region" description="Helical" evidence="10">
    <location>
        <begin position="12"/>
        <end position="36"/>
    </location>
</feature>
<feature type="transmembrane region" description="Helical" evidence="10">
    <location>
        <begin position="127"/>
        <end position="152"/>
    </location>
</feature>
<evidence type="ECO:0000313" key="12">
    <source>
        <dbReference type="EMBL" id="KAG9467706.1"/>
    </source>
</evidence>
<evidence type="ECO:0000256" key="9">
    <source>
        <dbReference type="RuleBase" id="RU000688"/>
    </source>
</evidence>
<evidence type="ECO:0000256" key="8">
    <source>
        <dbReference type="ARBA" id="ARBA00023224"/>
    </source>
</evidence>
<evidence type="ECO:0000313" key="13">
    <source>
        <dbReference type="Proteomes" id="UP000770717"/>
    </source>
</evidence>
<dbReference type="GO" id="GO:0005886">
    <property type="term" value="C:plasma membrane"/>
    <property type="evidence" value="ECO:0007669"/>
    <property type="project" value="TreeGrafter"/>
</dbReference>
<dbReference type="GO" id="GO:0035025">
    <property type="term" value="P:positive regulation of Rho protein signal transduction"/>
    <property type="evidence" value="ECO:0007669"/>
    <property type="project" value="TreeGrafter"/>
</dbReference>
<keyword evidence="2 9" id="KW-0812">Transmembrane</keyword>
<evidence type="ECO:0000256" key="2">
    <source>
        <dbReference type="ARBA" id="ARBA00022692"/>
    </source>
</evidence>
<evidence type="ECO:0000256" key="4">
    <source>
        <dbReference type="ARBA" id="ARBA00023040"/>
    </source>
</evidence>
<evidence type="ECO:0000256" key="3">
    <source>
        <dbReference type="ARBA" id="ARBA00022989"/>
    </source>
</evidence>
<keyword evidence="4 9" id="KW-0297">G-protein coupled receptor</keyword>
<dbReference type="PROSITE" id="PS50262">
    <property type="entry name" value="G_PROTEIN_RECEP_F1_2"/>
    <property type="match status" value="1"/>
</dbReference>
<dbReference type="SUPFAM" id="SSF81321">
    <property type="entry name" value="Family A G protein-coupled receptor-like"/>
    <property type="match status" value="1"/>
</dbReference>
<dbReference type="PANTHER" id="PTHR24232:SF97">
    <property type="entry name" value="G-PROTEIN COUPLED RECEPTORS FAMILY 1 PROFILE DOMAIN-CONTAINING PROTEIN"/>
    <property type="match status" value="1"/>
</dbReference>
<keyword evidence="13" id="KW-1185">Reference proteome</keyword>
<comment type="caution">
    <text evidence="12">The sequence shown here is derived from an EMBL/GenBank/DDBJ whole genome shotgun (WGS) entry which is preliminary data.</text>
</comment>
<evidence type="ECO:0000256" key="10">
    <source>
        <dbReference type="SAM" id="Phobius"/>
    </source>
</evidence>
<dbReference type="GO" id="GO:0004930">
    <property type="term" value="F:G protein-coupled receptor activity"/>
    <property type="evidence" value="ECO:0007669"/>
    <property type="project" value="UniProtKB-KW"/>
</dbReference>
<organism evidence="12 13">
    <name type="scientific">Eleutherodactylus coqui</name>
    <name type="common">Puerto Rican coqui</name>
    <dbReference type="NCBI Taxonomy" id="57060"/>
    <lineage>
        <taxon>Eukaryota</taxon>
        <taxon>Metazoa</taxon>
        <taxon>Chordata</taxon>
        <taxon>Craniata</taxon>
        <taxon>Vertebrata</taxon>
        <taxon>Euteleostomi</taxon>
        <taxon>Amphibia</taxon>
        <taxon>Batrachia</taxon>
        <taxon>Anura</taxon>
        <taxon>Neobatrachia</taxon>
        <taxon>Hyloidea</taxon>
        <taxon>Eleutherodactylidae</taxon>
        <taxon>Eleutherodactylinae</taxon>
        <taxon>Eleutherodactylus</taxon>
        <taxon>Eleutherodactylus</taxon>
    </lineage>
</organism>
<accession>A0A8J6JQ46</accession>
<protein>
    <recommendedName>
        <fullName evidence="11">G-protein coupled receptors family 1 profile domain-containing protein</fullName>
    </recommendedName>
</protein>
<dbReference type="InterPro" id="IPR017452">
    <property type="entry name" value="GPCR_Rhodpsn_7TM"/>
</dbReference>
<dbReference type="PROSITE" id="PS00237">
    <property type="entry name" value="G_PROTEIN_RECEP_F1_1"/>
    <property type="match status" value="1"/>
</dbReference>
<keyword evidence="3 10" id="KW-1133">Transmembrane helix</keyword>
<feature type="transmembrane region" description="Helical" evidence="10">
    <location>
        <begin position="87"/>
        <end position="107"/>
    </location>
</feature>